<evidence type="ECO:0000313" key="2">
    <source>
        <dbReference type="Proteomes" id="UP000326202"/>
    </source>
</evidence>
<dbReference type="Proteomes" id="UP000326202">
    <property type="component" value="Chromosome"/>
</dbReference>
<evidence type="ECO:0000313" key="1">
    <source>
        <dbReference type="EMBL" id="QEX17007.1"/>
    </source>
</evidence>
<proteinExistence type="predicted"/>
<dbReference type="Pfam" id="PF02643">
    <property type="entry name" value="DUF192"/>
    <property type="match status" value="1"/>
</dbReference>
<keyword evidence="2" id="KW-1185">Reference proteome</keyword>
<gene>
    <name evidence="1" type="ORF">FRZ44_23030</name>
</gene>
<dbReference type="PANTHER" id="PTHR37953">
    <property type="entry name" value="UPF0127 PROTEIN MJ1496"/>
    <property type="match status" value="1"/>
</dbReference>
<dbReference type="PANTHER" id="PTHR37953:SF1">
    <property type="entry name" value="UPF0127 PROTEIN MJ1496"/>
    <property type="match status" value="1"/>
</dbReference>
<dbReference type="AlphaFoldDB" id="A0A5J6MII0"/>
<dbReference type="InterPro" id="IPR038695">
    <property type="entry name" value="Saro_0823-like_sf"/>
</dbReference>
<dbReference type="KEGG" id="htq:FRZ44_23030"/>
<organism evidence="1 2">
    <name type="scientific">Hypericibacter terrae</name>
    <dbReference type="NCBI Taxonomy" id="2602015"/>
    <lineage>
        <taxon>Bacteria</taxon>
        <taxon>Pseudomonadati</taxon>
        <taxon>Pseudomonadota</taxon>
        <taxon>Alphaproteobacteria</taxon>
        <taxon>Rhodospirillales</taxon>
        <taxon>Dongiaceae</taxon>
        <taxon>Hypericibacter</taxon>
    </lineage>
</organism>
<dbReference type="EMBL" id="CP042906">
    <property type="protein sequence ID" value="QEX17007.1"/>
    <property type="molecule type" value="Genomic_DNA"/>
</dbReference>
<dbReference type="InterPro" id="IPR003795">
    <property type="entry name" value="DUF192"/>
</dbReference>
<reference evidence="1 2" key="1">
    <citation type="submission" date="2019-08" db="EMBL/GenBank/DDBJ databases">
        <title>Hyperibacter terrae gen. nov., sp. nov. and Hyperibacter viscosus sp. nov., two new members in the family Rhodospirillaceae isolated from the rhizosphere of Hypericum perforatum.</title>
        <authorList>
            <person name="Noviana Z."/>
        </authorList>
    </citation>
    <scope>NUCLEOTIDE SEQUENCE [LARGE SCALE GENOMIC DNA]</scope>
    <source>
        <strain evidence="1 2">R5913</strain>
    </source>
</reference>
<name>A0A5J6MII0_9PROT</name>
<dbReference type="Gene3D" id="2.60.120.1140">
    <property type="entry name" value="Protein of unknown function DUF192"/>
    <property type="match status" value="1"/>
</dbReference>
<accession>A0A5J6MII0</accession>
<protein>
    <recommendedName>
        <fullName evidence="3">DUF192 domain-containing protein</fullName>
    </recommendedName>
</protein>
<sequence>MRALWAVILGLFLLLPSGPGRAALELTPLTIQTAAGLTLNFRVELARTEAERAQGLMYRDKLAPDAGMLFFYPTDRPVAFWMKNTLIPLDLLFIERDGTIYSIAERAVPMSEAAIPSGGPVAAVLELNGGSVSHLGIRPGDRVHCTVLPQSMPDE</sequence>
<dbReference type="OrthoDB" id="9808290at2"/>
<dbReference type="RefSeq" id="WP_151177299.1">
    <property type="nucleotide sequence ID" value="NZ_CP042906.1"/>
</dbReference>
<evidence type="ECO:0008006" key="3">
    <source>
        <dbReference type="Google" id="ProtNLM"/>
    </source>
</evidence>